<dbReference type="PRINTS" id="PR00313">
    <property type="entry name" value="CABNDNGRPT"/>
</dbReference>
<dbReference type="SUPFAM" id="SSF51120">
    <property type="entry name" value="beta-Roll"/>
    <property type="match status" value="2"/>
</dbReference>
<dbReference type="Pfam" id="PF08548">
    <property type="entry name" value="Peptidase_M10_C"/>
    <property type="match status" value="1"/>
</dbReference>
<reference evidence="7 8" key="1">
    <citation type="submission" date="2018-12" db="EMBL/GenBank/DDBJ databases">
        <title>bacterium Hansschlegelia zhihuaiae S113.</title>
        <authorList>
            <person name="He J."/>
        </authorList>
    </citation>
    <scope>NUCLEOTIDE SEQUENCE [LARGE SCALE GENOMIC DNA]</scope>
    <source>
        <strain evidence="7 8">S 113</strain>
    </source>
</reference>
<dbReference type="OrthoDB" id="223957at2"/>
<name>A0A4Q0MJD6_9HYPH</name>
<evidence type="ECO:0000259" key="6">
    <source>
        <dbReference type="Pfam" id="PF08548"/>
    </source>
</evidence>
<evidence type="ECO:0000313" key="8">
    <source>
        <dbReference type="Proteomes" id="UP000289708"/>
    </source>
</evidence>
<proteinExistence type="predicted"/>
<dbReference type="AlphaFoldDB" id="A0A4Q0MJD6"/>
<dbReference type="GO" id="GO:0005615">
    <property type="term" value="C:extracellular space"/>
    <property type="evidence" value="ECO:0007669"/>
    <property type="project" value="InterPro"/>
</dbReference>
<dbReference type="Proteomes" id="UP000289708">
    <property type="component" value="Unassembled WGS sequence"/>
</dbReference>
<comment type="caution">
    <text evidence="7">The sequence shown here is derived from an EMBL/GenBank/DDBJ whole genome shotgun (WGS) entry which is preliminary data.</text>
</comment>
<feature type="region of interest" description="Disordered" evidence="5">
    <location>
        <begin position="567"/>
        <end position="657"/>
    </location>
</feature>
<protein>
    <recommendedName>
        <fullName evidence="6">Peptidase M10 serralysin C-terminal domain-containing protein</fullName>
    </recommendedName>
</protein>
<sequence>MSSIGDKDIDDTIGTFDPKIDGLLDAFRWSAYAQKVMRFAITTSDENYEDTRDGLIDDYPDDIHEGISKMPQAMVDGILKAAEEFEKIVTFNFDNDQGAQNGARIRYGIADWKNAPDDAKDNPAYAYTPDEETGITDQRNWVSGDIFFDKAKFQNENPQVGTFAYHTILHETGHAMGLKHGHESEEFEDGFVRAALPKEWDSMEFTVMTYRSFIGQDLDASDGYTNPEGHYAQTLMMLDIAALQSQYGADFSTEKKNTVYSWNEKTGAYFIDGKQQWTPFDDVVFMTIWDGNGNDTYDLSNYRSDMTVDLAPGGWVDFGTQTAQLEVKSGKVTQESRANVFNALLYQDDTRSLIENAYTGSGNDKLSGNIAWNKLDGGAGNDTLSGGDGDDTLTGGDGQDDIDGGAGIDYAGYTAAKGVSVRIQRVGPAEDGAWNVTGFIGAKDDDLRGVEGFVFGGGKDFIEIRGAPEIDIFAGGGDDTIQGGGADAMLVGGKGTDTVVVTGEGAFQAFGGDVSADGVSLGQKSQNDVLRIDLDFDNDGFFLAVVDPTKMSLFSDFAGSNAEGFTRVDFRGRDGGDSVDGGVGADTMRGDDGDDRLTGYGGDDELFGGGDDDGLSGGTGDDKITGDDGDDRIDGEDGNDTLSGGDGNDEIYGGEGNDLITTGGGGDFIAEGDAGNDTITGAGDAETFFGDEGNDVLSGAGGKDILQGGVGDDTIEGGAGDDTLIGGDGGDRFVFAKDFGTDTLNDFDAAPKGGQDQIDLRAFGFEDFRDFQKSVSFSGGGTVTIDFGKDGALKLFDVSRGDLDSADFLF</sequence>
<dbReference type="GO" id="GO:0008237">
    <property type="term" value="F:metallopeptidase activity"/>
    <property type="evidence" value="ECO:0007669"/>
    <property type="project" value="InterPro"/>
</dbReference>
<comment type="subcellular location">
    <subcellularLocation>
        <location evidence="2">Secreted</location>
    </subcellularLocation>
</comment>
<keyword evidence="8" id="KW-1185">Reference proteome</keyword>
<feature type="domain" description="Peptidase M10 serralysin C-terminal" evidence="6">
    <location>
        <begin position="249"/>
        <end position="329"/>
    </location>
</feature>
<feature type="compositionally biased region" description="Basic and acidic residues" evidence="5">
    <location>
        <begin position="588"/>
        <end position="597"/>
    </location>
</feature>
<dbReference type="Gene3D" id="3.40.390.10">
    <property type="entry name" value="Collagenase (Catalytic Domain)"/>
    <property type="match status" value="1"/>
</dbReference>
<keyword evidence="4" id="KW-0677">Repeat</keyword>
<feature type="compositionally biased region" description="Acidic residues" evidence="5">
    <location>
        <begin position="627"/>
        <end position="639"/>
    </location>
</feature>
<accession>A0A4Q0MJD6</accession>
<dbReference type="InterPro" id="IPR001343">
    <property type="entry name" value="Hemolysn_Ca-bd"/>
</dbReference>
<organism evidence="7 8">
    <name type="scientific">Hansschlegelia zhihuaiae</name>
    <dbReference type="NCBI Taxonomy" id="405005"/>
    <lineage>
        <taxon>Bacteria</taxon>
        <taxon>Pseudomonadati</taxon>
        <taxon>Pseudomonadota</taxon>
        <taxon>Alphaproteobacteria</taxon>
        <taxon>Hyphomicrobiales</taxon>
        <taxon>Methylopilaceae</taxon>
        <taxon>Hansschlegelia</taxon>
    </lineage>
</organism>
<dbReference type="SUPFAM" id="SSF55486">
    <property type="entry name" value="Metalloproteases ('zincins'), catalytic domain"/>
    <property type="match status" value="1"/>
</dbReference>
<dbReference type="EMBL" id="RYFI01000007">
    <property type="protein sequence ID" value="RXF73674.1"/>
    <property type="molecule type" value="Genomic_DNA"/>
</dbReference>
<evidence type="ECO:0000256" key="5">
    <source>
        <dbReference type="SAM" id="MobiDB-lite"/>
    </source>
</evidence>
<evidence type="ECO:0000256" key="3">
    <source>
        <dbReference type="ARBA" id="ARBA00022525"/>
    </source>
</evidence>
<evidence type="ECO:0000256" key="2">
    <source>
        <dbReference type="ARBA" id="ARBA00004613"/>
    </source>
</evidence>
<dbReference type="InterPro" id="IPR050557">
    <property type="entry name" value="RTX_toxin/Mannuronan_C5-epim"/>
</dbReference>
<dbReference type="PANTHER" id="PTHR38340:SF1">
    <property type="entry name" value="S-LAYER PROTEIN"/>
    <property type="match status" value="1"/>
</dbReference>
<feature type="compositionally biased region" description="Basic and acidic residues" evidence="5">
    <location>
        <begin position="567"/>
        <end position="576"/>
    </location>
</feature>
<dbReference type="RefSeq" id="WP_128777120.1">
    <property type="nucleotide sequence ID" value="NZ_RYFI01000007.1"/>
</dbReference>
<dbReference type="InterPro" id="IPR013858">
    <property type="entry name" value="Peptidase_M10B_C"/>
</dbReference>
<keyword evidence="3" id="KW-0964">Secreted</keyword>
<dbReference type="InterPro" id="IPR011049">
    <property type="entry name" value="Serralysin-like_metalloprot_C"/>
</dbReference>
<dbReference type="PANTHER" id="PTHR38340">
    <property type="entry name" value="S-LAYER PROTEIN"/>
    <property type="match status" value="1"/>
</dbReference>
<gene>
    <name evidence="7" type="ORF">EK403_08750</name>
</gene>
<dbReference type="InterPro" id="IPR018511">
    <property type="entry name" value="Hemolysin-typ_Ca-bd_CS"/>
</dbReference>
<evidence type="ECO:0000256" key="1">
    <source>
        <dbReference type="ARBA" id="ARBA00001913"/>
    </source>
</evidence>
<evidence type="ECO:0000256" key="4">
    <source>
        <dbReference type="ARBA" id="ARBA00022737"/>
    </source>
</evidence>
<dbReference type="GO" id="GO:0005509">
    <property type="term" value="F:calcium ion binding"/>
    <property type="evidence" value="ECO:0007669"/>
    <property type="project" value="InterPro"/>
</dbReference>
<dbReference type="PROSITE" id="PS00330">
    <property type="entry name" value="HEMOLYSIN_CALCIUM"/>
    <property type="match status" value="6"/>
</dbReference>
<dbReference type="Gene3D" id="2.150.10.10">
    <property type="entry name" value="Serralysin-like metalloprotease, C-terminal"/>
    <property type="match status" value="3"/>
</dbReference>
<comment type="cofactor">
    <cofactor evidence="1">
        <name>Ca(2+)</name>
        <dbReference type="ChEBI" id="CHEBI:29108"/>
    </cofactor>
</comment>
<dbReference type="Pfam" id="PF00353">
    <property type="entry name" value="HemolysinCabind"/>
    <property type="match status" value="6"/>
</dbReference>
<feature type="compositionally biased region" description="Acidic residues" evidence="5">
    <location>
        <begin position="602"/>
        <end position="614"/>
    </location>
</feature>
<dbReference type="InterPro" id="IPR024079">
    <property type="entry name" value="MetalloPept_cat_dom_sf"/>
</dbReference>
<evidence type="ECO:0000313" key="7">
    <source>
        <dbReference type="EMBL" id="RXF73674.1"/>
    </source>
</evidence>